<dbReference type="Proteomes" id="UP000237105">
    <property type="component" value="Unassembled WGS sequence"/>
</dbReference>
<evidence type="ECO:0000313" key="1">
    <source>
        <dbReference type="EMBL" id="PON52628.1"/>
    </source>
</evidence>
<dbReference type="EMBL" id="JXTB01000216">
    <property type="protein sequence ID" value="PON52628.1"/>
    <property type="molecule type" value="Genomic_DNA"/>
</dbReference>
<protein>
    <submittedName>
        <fullName evidence="1">Uncharacterized protein</fullName>
    </submittedName>
</protein>
<sequence length="86" mass="10079">MIQRKTCQVATVQKVIVFMNPDNFQKGCQRNFAPQDCDQTMPEMDHFDFHEMETCNWTGGDYEHSIHENEADCRQILLNKSTITTH</sequence>
<reference evidence="2" key="1">
    <citation type="submission" date="2016-06" db="EMBL/GenBank/DDBJ databases">
        <title>Parallel loss of symbiosis genes in relatives of nitrogen-fixing non-legume Parasponia.</title>
        <authorList>
            <person name="Van Velzen R."/>
            <person name="Holmer R."/>
            <person name="Bu F."/>
            <person name="Rutten L."/>
            <person name="Van Zeijl A."/>
            <person name="Liu W."/>
            <person name="Santuari L."/>
            <person name="Cao Q."/>
            <person name="Sharma T."/>
            <person name="Shen D."/>
            <person name="Roswanjaya Y."/>
            <person name="Wardhani T."/>
            <person name="Kalhor M.S."/>
            <person name="Jansen J."/>
            <person name="Van den Hoogen J."/>
            <person name="Gungor B."/>
            <person name="Hartog M."/>
            <person name="Hontelez J."/>
            <person name="Verver J."/>
            <person name="Yang W.-C."/>
            <person name="Schijlen E."/>
            <person name="Repin R."/>
            <person name="Schilthuizen M."/>
            <person name="Schranz E."/>
            <person name="Heidstra R."/>
            <person name="Miyata K."/>
            <person name="Fedorova E."/>
            <person name="Kohlen W."/>
            <person name="Bisseling T."/>
            <person name="Smit S."/>
            <person name="Geurts R."/>
        </authorList>
    </citation>
    <scope>NUCLEOTIDE SEQUENCE [LARGE SCALE GENOMIC DNA]</scope>
    <source>
        <strain evidence="2">cv. WU1-14</strain>
    </source>
</reference>
<name>A0A2P5BV12_PARAD</name>
<keyword evidence="2" id="KW-1185">Reference proteome</keyword>
<dbReference type="AlphaFoldDB" id="A0A2P5BV12"/>
<accession>A0A2P5BV12</accession>
<comment type="caution">
    <text evidence="1">The sequence shown here is derived from an EMBL/GenBank/DDBJ whole genome shotgun (WGS) entry which is preliminary data.</text>
</comment>
<gene>
    <name evidence="1" type="ORF">PanWU01x14_207380</name>
</gene>
<evidence type="ECO:0000313" key="2">
    <source>
        <dbReference type="Proteomes" id="UP000237105"/>
    </source>
</evidence>
<proteinExistence type="predicted"/>
<organism evidence="1 2">
    <name type="scientific">Parasponia andersonii</name>
    <name type="common">Sponia andersonii</name>
    <dbReference type="NCBI Taxonomy" id="3476"/>
    <lineage>
        <taxon>Eukaryota</taxon>
        <taxon>Viridiplantae</taxon>
        <taxon>Streptophyta</taxon>
        <taxon>Embryophyta</taxon>
        <taxon>Tracheophyta</taxon>
        <taxon>Spermatophyta</taxon>
        <taxon>Magnoliopsida</taxon>
        <taxon>eudicotyledons</taxon>
        <taxon>Gunneridae</taxon>
        <taxon>Pentapetalae</taxon>
        <taxon>rosids</taxon>
        <taxon>fabids</taxon>
        <taxon>Rosales</taxon>
        <taxon>Cannabaceae</taxon>
        <taxon>Parasponia</taxon>
    </lineage>
</organism>